<evidence type="ECO:0000313" key="2">
    <source>
        <dbReference type="Proteomes" id="UP000008630"/>
    </source>
</evidence>
<proteinExistence type="predicted"/>
<name>E6SPV4_BACT6</name>
<dbReference type="Proteomes" id="UP000008630">
    <property type="component" value="Chromosome"/>
</dbReference>
<evidence type="ECO:0000313" key="1">
    <source>
        <dbReference type="EMBL" id="ADV44933.1"/>
    </source>
</evidence>
<organism evidence="1 2">
    <name type="scientific">Bacteroides helcogenes (strain ATCC 35417 / DSM 20613 / JCM 6297 / CCUG 15421 / P 36-108)</name>
    <dbReference type="NCBI Taxonomy" id="693979"/>
    <lineage>
        <taxon>Bacteria</taxon>
        <taxon>Pseudomonadati</taxon>
        <taxon>Bacteroidota</taxon>
        <taxon>Bacteroidia</taxon>
        <taxon>Bacteroidales</taxon>
        <taxon>Bacteroidaceae</taxon>
        <taxon>Bacteroides</taxon>
    </lineage>
</organism>
<reference key="1">
    <citation type="submission" date="2010-11" db="EMBL/GenBank/DDBJ databases">
        <title>The complete genome of Bacteroides helcogenes P 36-108.</title>
        <authorList>
            <consortium name="US DOE Joint Genome Institute (JGI-PGF)"/>
            <person name="Lucas S."/>
            <person name="Copeland A."/>
            <person name="Lapidus A."/>
            <person name="Bruce D."/>
            <person name="Goodwin L."/>
            <person name="Pitluck S."/>
            <person name="Kyrpides N."/>
            <person name="Mavromatis K."/>
            <person name="Ivanova N."/>
            <person name="Zeytun A."/>
            <person name="Brettin T."/>
            <person name="Detter J.C."/>
            <person name="Tapia R."/>
            <person name="Han C."/>
            <person name="Land M."/>
            <person name="Hauser L."/>
            <person name="Markowitz V."/>
            <person name="Cheng J.-F."/>
            <person name="Hugenholtz P."/>
            <person name="Woyke T."/>
            <person name="Wu D."/>
            <person name="Gronow S."/>
            <person name="Wellnitz S."/>
            <person name="Brambilla E."/>
            <person name="Klenk H.-P."/>
            <person name="Eisen J.A."/>
        </authorList>
    </citation>
    <scope>NUCLEOTIDE SEQUENCE</scope>
    <source>
        <strain>P 36-108</strain>
    </source>
</reference>
<dbReference type="STRING" id="693979.Bache_3000"/>
<reference evidence="1 2" key="2">
    <citation type="journal article" date="2011" name="Stand. Genomic Sci.">
        <title>Complete genome sequence of Bacteroides helcogenes type strain (P 36-108).</title>
        <authorList>
            <person name="Pati A."/>
            <person name="Gronow S."/>
            <person name="Zeytun A."/>
            <person name="Lapidus A."/>
            <person name="Nolan M."/>
            <person name="Hammon N."/>
            <person name="Deshpande S."/>
            <person name="Cheng J.F."/>
            <person name="Tapia R."/>
            <person name="Han C."/>
            <person name="Goodwin L."/>
            <person name="Pitluck S."/>
            <person name="Liolios K."/>
            <person name="Pagani I."/>
            <person name="Ivanova N."/>
            <person name="Mavromatis K."/>
            <person name="Chen A."/>
            <person name="Palaniappan K."/>
            <person name="Land M."/>
            <person name="Hauser L."/>
            <person name="Chang Y.J."/>
            <person name="Jeffries C.D."/>
            <person name="Detter J.C."/>
            <person name="Brambilla E."/>
            <person name="Rohde M."/>
            <person name="Goker M."/>
            <person name="Woyke T."/>
            <person name="Bristow J."/>
            <person name="Eisen J.A."/>
            <person name="Markowitz V."/>
            <person name="Hugenholtz P."/>
            <person name="Kyrpides N.C."/>
            <person name="Klenk H.P."/>
            <person name="Lucas S."/>
        </authorList>
    </citation>
    <scope>NUCLEOTIDE SEQUENCE [LARGE SCALE GENOMIC DNA]</scope>
    <source>
        <strain evidence="2">ATCC 35417 / DSM 20613 / JCM 6297 / CCUG 15421 / P 36-108</strain>
    </source>
</reference>
<dbReference type="HOGENOM" id="CLU_3380606_0_0_10"/>
<gene>
    <name evidence="1" type="ordered locus">Bache_3000</name>
</gene>
<protein>
    <submittedName>
        <fullName evidence="1">Uncharacterized protein</fullName>
    </submittedName>
</protein>
<sequence>MQYCVTYRDMGQQVAKRMKGVRKGYKITSLNKQ</sequence>
<dbReference type="EMBL" id="CP002352">
    <property type="protein sequence ID" value="ADV44933.1"/>
    <property type="molecule type" value="Genomic_DNA"/>
</dbReference>
<accession>E6SPV4</accession>
<dbReference type="AlphaFoldDB" id="E6SPV4"/>
<dbReference type="KEGG" id="bhl:Bache_3000"/>
<keyword evidence="2" id="KW-1185">Reference proteome</keyword>